<dbReference type="InterPro" id="IPR029787">
    <property type="entry name" value="Nucleotide_cyclase"/>
</dbReference>
<organism evidence="4 5">
    <name type="scientific">Tannerella forsythia</name>
    <name type="common">Bacteroides forsythus</name>
    <dbReference type="NCBI Taxonomy" id="28112"/>
    <lineage>
        <taxon>Bacteria</taxon>
        <taxon>Pseudomonadati</taxon>
        <taxon>Bacteroidota</taxon>
        <taxon>Bacteroidia</taxon>
        <taxon>Bacteroidales</taxon>
        <taxon>Tannerellaceae</taxon>
        <taxon>Tannerella</taxon>
    </lineage>
</organism>
<dbReference type="EMBL" id="FMMM01000067">
    <property type="protein sequence ID" value="SCQ23289.1"/>
    <property type="molecule type" value="Genomic_DNA"/>
</dbReference>
<evidence type="ECO:0000259" key="3">
    <source>
        <dbReference type="PROSITE" id="PS50887"/>
    </source>
</evidence>
<dbReference type="Gene3D" id="3.30.70.270">
    <property type="match status" value="1"/>
</dbReference>
<dbReference type="Pfam" id="PF22335">
    <property type="entry name" value="Cas10-Cmr2_palm2"/>
    <property type="match status" value="1"/>
</dbReference>
<dbReference type="InterPro" id="IPR000160">
    <property type="entry name" value="GGDEF_dom"/>
</dbReference>
<dbReference type="SUPFAM" id="SSF55073">
    <property type="entry name" value="Nucleotide cyclase"/>
    <property type="match status" value="1"/>
</dbReference>
<dbReference type="InterPro" id="IPR041062">
    <property type="entry name" value="Csm1_B"/>
</dbReference>
<dbReference type="OrthoDB" id="9768769at2"/>
<dbReference type="PANTHER" id="PTHR36528">
    <property type="entry name" value="CRISPR SYSTEM SINGLE-STRAND-SPECIFIC DEOXYRIBONUCLEASE CAS10/CSM1 (SUBTYPE III-A)"/>
    <property type="match status" value="1"/>
</dbReference>
<dbReference type="RefSeq" id="WP_074450066.1">
    <property type="nucleotide sequence ID" value="NZ_FMMM01000067.1"/>
</dbReference>
<dbReference type="PROSITE" id="PS50887">
    <property type="entry name" value="GGDEF"/>
    <property type="match status" value="1"/>
</dbReference>
<dbReference type="GO" id="GO:0000166">
    <property type="term" value="F:nucleotide binding"/>
    <property type="evidence" value="ECO:0007669"/>
    <property type="project" value="UniProtKB-KW"/>
</dbReference>
<feature type="domain" description="GGDEF" evidence="3">
    <location>
        <begin position="216"/>
        <end position="360"/>
    </location>
</feature>
<dbReference type="InterPro" id="IPR043128">
    <property type="entry name" value="Rev_trsase/Diguanyl_cyclase"/>
</dbReference>
<protein>
    <submittedName>
        <fullName evidence="4">CRISPR-associated protein Cas10/Csm1</fullName>
    </submittedName>
</protein>
<dbReference type="Pfam" id="PF18211">
    <property type="entry name" value="Csm1_B"/>
    <property type="match status" value="1"/>
</dbReference>
<dbReference type="GO" id="GO:0051607">
    <property type="term" value="P:defense response to virus"/>
    <property type="evidence" value="ECO:0007669"/>
    <property type="project" value="UniProtKB-KW"/>
</dbReference>
<evidence type="ECO:0000256" key="1">
    <source>
        <dbReference type="ARBA" id="ARBA00022741"/>
    </source>
</evidence>
<name>A0A1D3UST2_TANFO</name>
<gene>
    <name evidence="4" type="ORF">TFUB20_02014</name>
</gene>
<keyword evidence="1" id="KW-0547">Nucleotide-binding</keyword>
<sequence length="480" mass="54728">MEKEQKKYLLKADISGIQNYIFDTTSKKAAQNLKARSFYIYVLTHIIDEYLKREFEVEEVIYNGGGNLLLCLKAEKSAISIKTRELQHNFLTRDIYTHFAWVLYEDENFKEKNKAVNQLLAKNKMSKSLYPASFQVTDEDMVCENIVKQLINADGFGIIPDEKSQDISLAGFSVSFSNSQKSFKNNILNKLPKKDNGTLIDFDSIADRALIRNADSKLAAIKLDVDNLGTVFMNKEKTDYKKLSGGFDIFFSKTLYEEILKQYIDSGDIYPVFAGGDDCFLIGAWDIIFDVAGKIQQLFTKFQAEIRSALSQTEENDITISAGIVVVNAKFPMIRLAEEAENALYLAKASGKNRITVFGEPLTWSEFLSAKSIAYQLAELVRKGESRALIQRVKSSDLGYKNLQDNAVKRGKIEMPKVHRLKYYLRNVKKEENLPLIERIFDDYKNSLLQDFMSPNATNNALKYPVAARWAELLTKNYKN</sequence>
<reference evidence="4 5" key="1">
    <citation type="submission" date="2016-09" db="EMBL/GenBank/DDBJ databases">
        <authorList>
            <person name="Capua I."/>
            <person name="De Benedictis P."/>
            <person name="Joannis T."/>
            <person name="Lombin L.H."/>
            <person name="Cattoli G."/>
        </authorList>
    </citation>
    <scope>NUCLEOTIDE SEQUENCE [LARGE SCALE GENOMIC DNA]</scope>
    <source>
        <strain evidence="4 5">UB20</strain>
    </source>
</reference>
<dbReference type="PANTHER" id="PTHR36528:SF1">
    <property type="entry name" value="CRISPR SYSTEM SINGLE-STRAND-SPECIFIC DEOXYRIBONUCLEASE CAS10_CSM1 (SUBTYPE III-A)"/>
    <property type="match status" value="1"/>
</dbReference>
<dbReference type="Proteomes" id="UP000182057">
    <property type="component" value="Unassembled WGS sequence"/>
</dbReference>
<accession>A0A1D3UST2</accession>
<keyword evidence="2" id="KW-0051">Antiviral defense</keyword>
<dbReference type="AlphaFoldDB" id="A0A1D3UST2"/>
<dbReference type="InterPro" id="IPR052117">
    <property type="entry name" value="Cas10/Csm1_subtype-III-A"/>
</dbReference>
<proteinExistence type="predicted"/>
<evidence type="ECO:0000313" key="5">
    <source>
        <dbReference type="Proteomes" id="UP000182057"/>
    </source>
</evidence>
<evidence type="ECO:0000256" key="2">
    <source>
        <dbReference type="ARBA" id="ARBA00023118"/>
    </source>
</evidence>
<dbReference type="InterPro" id="IPR054767">
    <property type="entry name" value="Cas10-Cmr2_palm2"/>
</dbReference>
<evidence type="ECO:0000313" key="4">
    <source>
        <dbReference type="EMBL" id="SCQ23289.1"/>
    </source>
</evidence>